<dbReference type="PANTHER" id="PTHR43591:SF101">
    <property type="entry name" value="METHYLTRANSFERASE-LIKE PROTEIN 27"/>
    <property type="match status" value="1"/>
</dbReference>
<feature type="chain" id="PRO_5042891860" description="Methyltransferase domain-containing protein" evidence="1">
    <location>
        <begin position="26"/>
        <end position="252"/>
    </location>
</feature>
<dbReference type="PANTHER" id="PTHR43591">
    <property type="entry name" value="METHYLTRANSFERASE"/>
    <property type="match status" value="1"/>
</dbReference>
<evidence type="ECO:0000259" key="2">
    <source>
        <dbReference type="Pfam" id="PF13649"/>
    </source>
</evidence>
<dbReference type="InterPro" id="IPR041698">
    <property type="entry name" value="Methyltransf_25"/>
</dbReference>
<evidence type="ECO:0000256" key="1">
    <source>
        <dbReference type="SAM" id="SignalP"/>
    </source>
</evidence>
<accession>A0AAN9G6I9</accession>
<name>A0AAN9G6I9_9CAEN</name>
<keyword evidence="1" id="KW-0732">Signal</keyword>
<gene>
    <name evidence="3" type="ORF">V1264_005815</name>
</gene>
<dbReference type="Gene3D" id="3.40.50.150">
    <property type="entry name" value="Vaccinia Virus protein VP39"/>
    <property type="match status" value="1"/>
</dbReference>
<dbReference type="CDD" id="cd02440">
    <property type="entry name" value="AdoMet_MTases"/>
    <property type="match status" value="1"/>
</dbReference>
<dbReference type="Pfam" id="PF13649">
    <property type="entry name" value="Methyltransf_25"/>
    <property type="match status" value="1"/>
</dbReference>
<evidence type="ECO:0000313" key="4">
    <source>
        <dbReference type="Proteomes" id="UP001374579"/>
    </source>
</evidence>
<keyword evidence="4" id="KW-1185">Reference proteome</keyword>
<organism evidence="3 4">
    <name type="scientific">Littorina saxatilis</name>
    <dbReference type="NCBI Taxonomy" id="31220"/>
    <lineage>
        <taxon>Eukaryota</taxon>
        <taxon>Metazoa</taxon>
        <taxon>Spiralia</taxon>
        <taxon>Lophotrochozoa</taxon>
        <taxon>Mollusca</taxon>
        <taxon>Gastropoda</taxon>
        <taxon>Caenogastropoda</taxon>
        <taxon>Littorinimorpha</taxon>
        <taxon>Littorinoidea</taxon>
        <taxon>Littorinidae</taxon>
        <taxon>Littorina</taxon>
    </lineage>
</organism>
<dbReference type="EMBL" id="JBAMIC010000014">
    <property type="protein sequence ID" value="KAK7096529.1"/>
    <property type="molecule type" value="Genomic_DNA"/>
</dbReference>
<dbReference type="AlphaFoldDB" id="A0AAN9G6I9"/>
<evidence type="ECO:0000313" key="3">
    <source>
        <dbReference type="EMBL" id="KAK7096529.1"/>
    </source>
</evidence>
<sequence>MSYFPSGFILSLTGCLGFLSVATMAEQKAKQFLEQSPAEDAAAYARNYKAHHEGITPRESIIAYDQWATYDQDLNNDRYRGPVLAAEAVAPFFPVERESKLIMDVACGTGRVAEELRKLGFHKMHGLDPSSGMLQKARLKNLYEKDFCYYVDSKRLPIDDDVYDCVVVAGGFGEGHIPTAGLKEIARIVRPGGLVCIVMRQEYLDHVAEYKGRLEPTMKEMESAELWKMVSKTVVPRYSFDNDGVVFKFVVC</sequence>
<dbReference type="InterPro" id="IPR029063">
    <property type="entry name" value="SAM-dependent_MTases_sf"/>
</dbReference>
<dbReference type="SUPFAM" id="SSF53335">
    <property type="entry name" value="S-adenosyl-L-methionine-dependent methyltransferases"/>
    <property type="match status" value="1"/>
</dbReference>
<comment type="caution">
    <text evidence="3">The sequence shown here is derived from an EMBL/GenBank/DDBJ whole genome shotgun (WGS) entry which is preliminary data.</text>
</comment>
<feature type="signal peptide" evidence="1">
    <location>
        <begin position="1"/>
        <end position="25"/>
    </location>
</feature>
<feature type="domain" description="Methyltransferase" evidence="2">
    <location>
        <begin position="102"/>
        <end position="193"/>
    </location>
</feature>
<protein>
    <recommendedName>
        <fullName evidence="2">Methyltransferase domain-containing protein</fullName>
    </recommendedName>
</protein>
<dbReference type="Proteomes" id="UP001374579">
    <property type="component" value="Unassembled WGS sequence"/>
</dbReference>
<proteinExistence type="predicted"/>
<reference evidence="3 4" key="1">
    <citation type="submission" date="2024-02" db="EMBL/GenBank/DDBJ databases">
        <title>Chromosome-scale genome assembly of the rough periwinkle Littorina saxatilis.</title>
        <authorList>
            <person name="De Jode A."/>
            <person name="Faria R."/>
            <person name="Formenti G."/>
            <person name="Sims Y."/>
            <person name="Smith T.P."/>
            <person name="Tracey A."/>
            <person name="Wood J.M.D."/>
            <person name="Zagrodzka Z.B."/>
            <person name="Johannesson K."/>
            <person name="Butlin R.K."/>
            <person name="Leder E.H."/>
        </authorList>
    </citation>
    <scope>NUCLEOTIDE SEQUENCE [LARGE SCALE GENOMIC DNA]</scope>
    <source>
        <strain evidence="3">Snail1</strain>
        <tissue evidence="3">Muscle</tissue>
    </source>
</reference>